<evidence type="ECO:0000313" key="3">
    <source>
        <dbReference type="Proteomes" id="UP000266841"/>
    </source>
</evidence>
<evidence type="ECO:0000313" key="2">
    <source>
        <dbReference type="EMBL" id="EJK62791.1"/>
    </source>
</evidence>
<dbReference type="Proteomes" id="UP000266841">
    <property type="component" value="Unassembled WGS sequence"/>
</dbReference>
<feature type="compositionally biased region" description="Polar residues" evidence="1">
    <location>
        <begin position="177"/>
        <end position="186"/>
    </location>
</feature>
<feature type="compositionally biased region" description="Basic residues" evidence="1">
    <location>
        <begin position="110"/>
        <end position="123"/>
    </location>
</feature>
<reference evidence="2 3" key="1">
    <citation type="journal article" date="2012" name="Genome Biol.">
        <title>Genome and low-iron response of an oceanic diatom adapted to chronic iron limitation.</title>
        <authorList>
            <person name="Lommer M."/>
            <person name="Specht M."/>
            <person name="Roy A.S."/>
            <person name="Kraemer L."/>
            <person name="Andreson R."/>
            <person name="Gutowska M.A."/>
            <person name="Wolf J."/>
            <person name="Bergner S.V."/>
            <person name="Schilhabel M.B."/>
            <person name="Klostermeier U.C."/>
            <person name="Beiko R.G."/>
            <person name="Rosenstiel P."/>
            <person name="Hippler M."/>
            <person name="Laroche J."/>
        </authorList>
    </citation>
    <scope>NUCLEOTIDE SEQUENCE [LARGE SCALE GENOMIC DNA]</scope>
    <source>
        <strain evidence="2 3">CCMP1005</strain>
    </source>
</reference>
<feature type="region of interest" description="Disordered" evidence="1">
    <location>
        <begin position="105"/>
        <end position="261"/>
    </location>
</feature>
<accession>K0SP88</accession>
<proteinExistence type="predicted"/>
<name>K0SP88_THAOC</name>
<comment type="caution">
    <text evidence="2">The sequence shown here is derived from an EMBL/GenBank/DDBJ whole genome shotgun (WGS) entry which is preliminary data.</text>
</comment>
<sequence length="468" mass="51441">MDNLFADIERQLDENERVGRDNGVAGVARGPVHSRVGAAAETSVARQTDNASAVQAEDQSRRIVDQLIEPTAASAEPLPRYSASEVAVIDDDSANARSVRVPLVQPQQHKFSRHQTKPRHLKRTSTPIPPASGNKTRKVNRFSFQGGGTNTSTKTPAGAKSNENPAAKSMQRKQRHSFLNSSSSKPTGKVLTGGGRPSFINSSSPKERVQDMFTQPESDSAQEKAGKSSFVHHLNSRAIDGTHLTPLRSASSKSKRERKASGYLTQRLRALQSKDERMALRLRSGQYNSSTGLGGARKRRRSGGEHLDPKHNANTVLDLTVSSIVSDSAVAGDGRMALLAYIHRYEAIKQDSVGEVGRHLIESVQVPSYALVDVPKDFLREQRIVAGGTSTKMFRLYDALVIRPRVVRLETDAAMENERRMDHLPTIICTQVICQQENPVQSHVVDFNEWSESKRRDEDVLTDTKAAA</sequence>
<organism evidence="2 3">
    <name type="scientific">Thalassiosira oceanica</name>
    <name type="common">Marine diatom</name>
    <dbReference type="NCBI Taxonomy" id="159749"/>
    <lineage>
        <taxon>Eukaryota</taxon>
        <taxon>Sar</taxon>
        <taxon>Stramenopiles</taxon>
        <taxon>Ochrophyta</taxon>
        <taxon>Bacillariophyta</taxon>
        <taxon>Coscinodiscophyceae</taxon>
        <taxon>Thalassiosirophycidae</taxon>
        <taxon>Thalassiosirales</taxon>
        <taxon>Thalassiosiraceae</taxon>
        <taxon>Thalassiosira</taxon>
    </lineage>
</organism>
<dbReference type="AlphaFoldDB" id="K0SP88"/>
<gene>
    <name evidence="2" type="ORF">THAOC_16584</name>
</gene>
<feature type="region of interest" description="Disordered" evidence="1">
    <location>
        <begin position="39"/>
        <end position="58"/>
    </location>
</feature>
<protein>
    <submittedName>
        <fullName evidence="2">Uncharacterized protein</fullName>
    </submittedName>
</protein>
<feature type="compositionally biased region" description="Polar residues" evidence="1">
    <location>
        <begin position="44"/>
        <end position="53"/>
    </location>
</feature>
<keyword evidence="3" id="KW-1185">Reference proteome</keyword>
<dbReference type="EMBL" id="AGNL01018618">
    <property type="protein sequence ID" value="EJK62791.1"/>
    <property type="molecule type" value="Genomic_DNA"/>
</dbReference>
<feature type="compositionally biased region" description="Basic and acidic residues" evidence="1">
    <location>
        <begin position="302"/>
        <end position="311"/>
    </location>
</feature>
<feature type="region of interest" description="Disordered" evidence="1">
    <location>
        <begin position="286"/>
        <end position="311"/>
    </location>
</feature>
<evidence type="ECO:0000256" key="1">
    <source>
        <dbReference type="SAM" id="MobiDB-lite"/>
    </source>
</evidence>